<keyword evidence="2" id="KW-1185">Reference proteome</keyword>
<evidence type="ECO:0000313" key="2">
    <source>
        <dbReference type="Proteomes" id="UP000320762"/>
    </source>
</evidence>
<dbReference type="EMBL" id="VDMD01000001">
    <property type="protein sequence ID" value="TRM69014.1"/>
    <property type="molecule type" value="Genomic_DNA"/>
</dbReference>
<protein>
    <submittedName>
        <fullName evidence="1">Uncharacterized protein</fullName>
    </submittedName>
</protein>
<proteinExistence type="predicted"/>
<evidence type="ECO:0000313" key="1">
    <source>
        <dbReference type="EMBL" id="TRM69014.1"/>
    </source>
</evidence>
<comment type="caution">
    <text evidence="1">The sequence shown here is derived from an EMBL/GenBank/DDBJ whole genome shotgun (WGS) entry which is preliminary data.</text>
</comment>
<gene>
    <name evidence="1" type="ORF">BD626DRAFT_446667</name>
</gene>
<organism evidence="1 2">
    <name type="scientific">Schizophyllum amplum</name>
    <dbReference type="NCBI Taxonomy" id="97359"/>
    <lineage>
        <taxon>Eukaryota</taxon>
        <taxon>Fungi</taxon>
        <taxon>Dikarya</taxon>
        <taxon>Basidiomycota</taxon>
        <taxon>Agaricomycotina</taxon>
        <taxon>Agaricomycetes</taxon>
        <taxon>Agaricomycetidae</taxon>
        <taxon>Agaricales</taxon>
        <taxon>Schizophyllaceae</taxon>
        <taxon>Schizophyllum</taxon>
    </lineage>
</organism>
<dbReference type="Proteomes" id="UP000320762">
    <property type="component" value="Unassembled WGS sequence"/>
</dbReference>
<reference evidence="1 2" key="1">
    <citation type="journal article" date="2019" name="New Phytol.">
        <title>Comparative genomics reveals unique wood-decay strategies and fruiting body development in the Schizophyllaceae.</title>
        <authorList>
            <person name="Almasi E."/>
            <person name="Sahu N."/>
            <person name="Krizsan K."/>
            <person name="Balint B."/>
            <person name="Kovacs G.M."/>
            <person name="Kiss B."/>
            <person name="Cseklye J."/>
            <person name="Drula E."/>
            <person name="Henrissat B."/>
            <person name="Nagy I."/>
            <person name="Chovatia M."/>
            <person name="Adam C."/>
            <person name="LaButti K."/>
            <person name="Lipzen A."/>
            <person name="Riley R."/>
            <person name="Grigoriev I.V."/>
            <person name="Nagy L.G."/>
        </authorList>
    </citation>
    <scope>NUCLEOTIDE SEQUENCE [LARGE SCALE GENOMIC DNA]</scope>
    <source>
        <strain evidence="1 2">NL-1724</strain>
    </source>
</reference>
<accession>A0A550CW57</accession>
<dbReference type="AlphaFoldDB" id="A0A550CW57"/>
<name>A0A550CW57_9AGAR</name>
<dbReference type="OrthoDB" id="3217565at2759"/>
<sequence>MLLTFDPCSTPTMSTTKMPITVSNSDDLVSQNLETPATHKSNALPSPSPRDWQTCPLSGHQVLGYVVTKAIAHRACQQFCPLPDNPSAAEVKGHFFSMVNAIPLILAEKIPAVPHRCAALVYKDSARMDLDEVIILADNRGVDNVPRQPPEPAVVEMIADELQLEGAEREPRWYSCVD</sequence>